<proteinExistence type="predicted"/>
<dbReference type="EMBL" id="AJYC02000068">
    <property type="protein sequence ID" value="EKT80502.1"/>
    <property type="molecule type" value="Genomic_DNA"/>
</dbReference>
<accession>K8XQR9</accession>
<dbReference type="SUPFAM" id="SSF46689">
    <property type="entry name" value="Homeodomain-like"/>
    <property type="match status" value="1"/>
</dbReference>
<reference evidence="1 2" key="1">
    <citation type="journal article" date="2013" name="Genome Announc.">
        <title>Draft Genome Sequence of Rhodococcus opacus Strain M213 Shows a Diverse Catabolic Potential.</title>
        <authorList>
            <person name="Pathak A."/>
            <person name="Green S.J."/>
            <person name="Ogram A."/>
            <person name="Chauhan A."/>
        </authorList>
    </citation>
    <scope>NUCLEOTIDE SEQUENCE [LARGE SCALE GENOMIC DNA]</scope>
    <source>
        <strain evidence="1 2">M213</strain>
    </source>
</reference>
<evidence type="ECO:0000313" key="1">
    <source>
        <dbReference type="EMBL" id="EKT80502.1"/>
    </source>
</evidence>
<dbReference type="Proteomes" id="UP000005951">
    <property type="component" value="Unassembled WGS sequence"/>
</dbReference>
<name>K8XQR9_RHOOP</name>
<sequence length="92" mass="10474">MGIYRACASEWVTCFREFGELGLLDRASVPHYPPTATPTSVVARIEKLRSDKKWSARRIAHELSSDRVRQDHCVGRSGHWTDLAPRRSGHSR</sequence>
<organism evidence="1 2">
    <name type="scientific">Rhodococcus opacus M213</name>
    <dbReference type="NCBI Taxonomy" id="1129896"/>
    <lineage>
        <taxon>Bacteria</taxon>
        <taxon>Bacillati</taxon>
        <taxon>Actinomycetota</taxon>
        <taxon>Actinomycetes</taxon>
        <taxon>Mycobacteriales</taxon>
        <taxon>Nocardiaceae</taxon>
        <taxon>Rhodococcus</taxon>
    </lineage>
</organism>
<dbReference type="Pfam" id="PF13565">
    <property type="entry name" value="HTH_32"/>
    <property type="match status" value="1"/>
</dbReference>
<gene>
    <name evidence="1" type="ORF">WSS_A22048</name>
</gene>
<protein>
    <submittedName>
        <fullName evidence="1">Transposase</fullName>
    </submittedName>
</protein>
<comment type="caution">
    <text evidence="1">The sequence shown here is derived from an EMBL/GenBank/DDBJ whole genome shotgun (WGS) entry which is preliminary data.</text>
</comment>
<dbReference type="InterPro" id="IPR009057">
    <property type="entry name" value="Homeodomain-like_sf"/>
</dbReference>
<evidence type="ECO:0000313" key="2">
    <source>
        <dbReference type="Proteomes" id="UP000005951"/>
    </source>
</evidence>
<dbReference type="AlphaFoldDB" id="K8XQR9"/>